<evidence type="ECO:0000313" key="3">
    <source>
        <dbReference type="Proteomes" id="UP001303473"/>
    </source>
</evidence>
<evidence type="ECO:0000313" key="2">
    <source>
        <dbReference type="EMBL" id="KAK3936015.1"/>
    </source>
</evidence>
<feature type="transmembrane region" description="Helical" evidence="1">
    <location>
        <begin position="71"/>
        <end position="88"/>
    </location>
</feature>
<protein>
    <submittedName>
        <fullName evidence="2">Uncharacterized protein</fullName>
    </submittedName>
</protein>
<comment type="caution">
    <text evidence="2">The sequence shown here is derived from an EMBL/GenBank/DDBJ whole genome shotgun (WGS) entry which is preliminary data.</text>
</comment>
<accession>A0AAN6MZI4</accession>
<evidence type="ECO:0000256" key="1">
    <source>
        <dbReference type="SAM" id="Phobius"/>
    </source>
</evidence>
<sequence>MPRYGHYIRSVVGILGGLFMPITTLILAFAAIFLDDWIAGDADDPGAWGEAHGLIIAAISAYALRRVLQDGSAFWLLFLAAALLWEYMW</sequence>
<organism evidence="2 3">
    <name type="scientific">Diplogelasinospora grovesii</name>
    <dbReference type="NCBI Taxonomy" id="303347"/>
    <lineage>
        <taxon>Eukaryota</taxon>
        <taxon>Fungi</taxon>
        <taxon>Dikarya</taxon>
        <taxon>Ascomycota</taxon>
        <taxon>Pezizomycotina</taxon>
        <taxon>Sordariomycetes</taxon>
        <taxon>Sordariomycetidae</taxon>
        <taxon>Sordariales</taxon>
        <taxon>Diplogelasinosporaceae</taxon>
        <taxon>Diplogelasinospora</taxon>
    </lineage>
</organism>
<keyword evidence="1" id="KW-0472">Membrane</keyword>
<dbReference type="Proteomes" id="UP001303473">
    <property type="component" value="Unassembled WGS sequence"/>
</dbReference>
<keyword evidence="1" id="KW-0812">Transmembrane</keyword>
<feature type="transmembrane region" description="Helical" evidence="1">
    <location>
        <begin position="46"/>
        <end position="64"/>
    </location>
</feature>
<dbReference type="AlphaFoldDB" id="A0AAN6MZI4"/>
<proteinExistence type="predicted"/>
<feature type="transmembrane region" description="Helical" evidence="1">
    <location>
        <begin position="12"/>
        <end position="34"/>
    </location>
</feature>
<keyword evidence="1" id="KW-1133">Transmembrane helix</keyword>
<reference evidence="3" key="1">
    <citation type="journal article" date="2023" name="Mol. Phylogenet. Evol.">
        <title>Genome-scale phylogeny and comparative genomics of the fungal order Sordariales.</title>
        <authorList>
            <person name="Hensen N."/>
            <person name="Bonometti L."/>
            <person name="Westerberg I."/>
            <person name="Brannstrom I.O."/>
            <person name="Guillou S."/>
            <person name="Cros-Aarteil S."/>
            <person name="Calhoun S."/>
            <person name="Haridas S."/>
            <person name="Kuo A."/>
            <person name="Mondo S."/>
            <person name="Pangilinan J."/>
            <person name="Riley R."/>
            <person name="LaButti K."/>
            <person name="Andreopoulos B."/>
            <person name="Lipzen A."/>
            <person name="Chen C."/>
            <person name="Yan M."/>
            <person name="Daum C."/>
            <person name="Ng V."/>
            <person name="Clum A."/>
            <person name="Steindorff A."/>
            <person name="Ohm R.A."/>
            <person name="Martin F."/>
            <person name="Silar P."/>
            <person name="Natvig D.O."/>
            <person name="Lalanne C."/>
            <person name="Gautier V."/>
            <person name="Ament-Velasquez S.L."/>
            <person name="Kruys A."/>
            <person name="Hutchinson M.I."/>
            <person name="Powell A.J."/>
            <person name="Barry K."/>
            <person name="Miller A.N."/>
            <person name="Grigoriev I.V."/>
            <person name="Debuchy R."/>
            <person name="Gladieux P."/>
            <person name="Hiltunen Thoren M."/>
            <person name="Johannesson H."/>
        </authorList>
    </citation>
    <scope>NUCLEOTIDE SEQUENCE [LARGE SCALE GENOMIC DNA]</scope>
    <source>
        <strain evidence="3">CBS 340.73</strain>
    </source>
</reference>
<keyword evidence="3" id="KW-1185">Reference proteome</keyword>
<gene>
    <name evidence="2" type="ORF">QBC46DRAFT_346020</name>
</gene>
<name>A0AAN6MZI4_9PEZI</name>
<dbReference type="EMBL" id="MU853897">
    <property type="protein sequence ID" value="KAK3936015.1"/>
    <property type="molecule type" value="Genomic_DNA"/>
</dbReference>